<protein>
    <submittedName>
        <fullName evidence="2">Uncharacterized membrane protein</fullName>
    </submittedName>
</protein>
<feature type="transmembrane region" description="Helical" evidence="1">
    <location>
        <begin position="38"/>
        <end position="61"/>
    </location>
</feature>
<organism evidence="2 3">
    <name type="scientific">Halobacillus aidingensis</name>
    <dbReference type="NCBI Taxonomy" id="240303"/>
    <lineage>
        <taxon>Bacteria</taxon>
        <taxon>Bacillati</taxon>
        <taxon>Bacillota</taxon>
        <taxon>Bacilli</taxon>
        <taxon>Bacillales</taxon>
        <taxon>Bacillaceae</taxon>
        <taxon>Halobacillus</taxon>
    </lineage>
</organism>
<dbReference type="AlphaFoldDB" id="A0A1H0VCQ9"/>
<name>A0A1H0VCQ9_HALAD</name>
<evidence type="ECO:0000256" key="1">
    <source>
        <dbReference type="SAM" id="Phobius"/>
    </source>
</evidence>
<dbReference type="RefSeq" id="WP_089654831.1">
    <property type="nucleotide sequence ID" value="NZ_FNIZ01000033.1"/>
</dbReference>
<accession>A0A1H0VCQ9</accession>
<dbReference type="PANTHER" id="PTHR36974:SF1">
    <property type="entry name" value="DOXX FAMILY MEMBRANE PROTEIN"/>
    <property type="match status" value="1"/>
</dbReference>
<gene>
    <name evidence="2" type="ORF">SAMN05421677_13325</name>
</gene>
<keyword evidence="1" id="KW-0812">Transmembrane</keyword>
<keyword evidence="3" id="KW-1185">Reference proteome</keyword>
<dbReference type="STRING" id="240303.SAMN05421677_13325"/>
<reference evidence="3" key="1">
    <citation type="submission" date="2016-10" db="EMBL/GenBank/DDBJ databases">
        <authorList>
            <person name="Varghese N."/>
            <person name="Submissions S."/>
        </authorList>
    </citation>
    <scope>NUCLEOTIDE SEQUENCE [LARGE SCALE GENOMIC DNA]</scope>
    <source>
        <strain evidence="3">CGMCC 1.3703</strain>
    </source>
</reference>
<dbReference type="Proteomes" id="UP000198860">
    <property type="component" value="Unassembled WGS sequence"/>
</dbReference>
<evidence type="ECO:0000313" key="3">
    <source>
        <dbReference type="Proteomes" id="UP000198860"/>
    </source>
</evidence>
<sequence>MKIARQIGLYVFALALFYAGITHFMYDHGFARMLPSWVPLKLIIVYVTGITEWLLALLLVFPQTRRAAGFATAAFLFIVWPANFYAAIYGIPAPWSEETNQTALWIRLLFQPLLIWWVLVVSKDSKEV</sequence>
<feature type="transmembrane region" description="Helical" evidence="1">
    <location>
        <begin position="7"/>
        <end position="26"/>
    </location>
</feature>
<proteinExistence type="predicted"/>
<dbReference type="EMBL" id="FNIZ01000033">
    <property type="protein sequence ID" value="SDP76220.1"/>
    <property type="molecule type" value="Genomic_DNA"/>
</dbReference>
<feature type="transmembrane region" description="Helical" evidence="1">
    <location>
        <begin position="103"/>
        <end position="122"/>
    </location>
</feature>
<keyword evidence="1" id="KW-1133">Transmembrane helix</keyword>
<feature type="transmembrane region" description="Helical" evidence="1">
    <location>
        <begin position="68"/>
        <end position="91"/>
    </location>
</feature>
<dbReference type="PANTHER" id="PTHR36974">
    <property type="entry name" value="MEMBRANE PROTEIN-RELATED"/>
    <property type="match status" value="1"/>
</dbReference>
<dbReference type="OrthoDB" id="327939at2"/>
<evidence type="ECO:0000313" key="2">
    <source>
        <dbReference type="EMBL" id="SDP76220.1"/>
    </source>
</evidence>
<keyword evidence="1" id="KW-0472">Membrane</keyword>